<name>A0A024UTS3_9STRA</name>
<proteinExistence type="predicted"/>
<reference evidence="2" key="1">
    <citation type="submission" date="2013-12" db="EMBL/GenBank/DDBJ databases">
        <title>The Genome Sequence of Aphanomyces invadans NJM9701.</title>
        <authorList>
            <consortium name="The Broad Institute Genomics Platform"/>
            <person name="Russ C."/>
            <person name="Tyler B."/>
            <person name="van West P."/>
            <person name="Dieguez-Uribeondo J."/>
            <person name="Young S.K."/>
            <person name="Zeng Q."/>
            <person name="Gargeya S."/>
            <person name="Fitzgerald M."/>
            <person name="Abouelleil A."/>
            <person name="Alvarado L."/>
            <person name="Chapman S.B."/>
            <person name="Gainer-Dewar J."/>
            <person name="Goldberg J."/>
            <person name="Griggs A."/>
            <person name="Gujja S."/>
            <person name="Hansen M."/>
            <person name="Howarth C."/>
            <person name="Imamovic A."/>
            <person name="Ireland A."/>
            <person name="Larimer J."/>
            <person name="McCowan C."/>
            <person name="Murphy C."/>
            <person name="Pearson M."/>
            <person name="Poon T.W."/>
            <person name="Priest M."/>
            <person name="Roberts A."/>
            <person name="Saif S."/>
            <person name="Shea T."/>
            <person name="Sykes S."/>
            <person name="Wortman J."/>
            <person name="Nusbaum C."/>
            <person name="Birren B."/>
        </authorList>
    </citation>
    <scope>NUCLEOTIDE SEQUENCE [LARGE SCALE GENOMIC DNA]</scope>
    <source>
        <strain evidence="2">NJM9701</strain>
    </source>
</reference>
<gene>
    <name evidence="2" type="ORF">H310_00244</name>
</gene>
<evidence type="ECO:0000256" key="1">
    <source>
        <dbReference type="SAM" id="MobiDB-lite"/>
    </source>
</evidence>
<dbReference type="GeneID" id="20077294"/>
<feature type="region of interest" description="Disordered" evidence="1">
    <location>
        <begin position="1"/>
        <end position="26"/>
    </location>
</feature>
<protein>
    <submittedName>
        <fullName evidence="2">Uncharacterized protein</fullName>
    </submittedName>
</protein>
<organism evidence="2">
    <name type="scientific">Aphanomyces invadans</name>
    <dbReference type="NCBI Taxonomy" id="157072"/>
    <lineage>
        <taxon>Eukaryota</taxon>
        <taxon>Sar</taxon>
        <taxon>Stramenopiles</taxon>
        <taxon>Oomycota</taxon>
        <taxon>Saprolegniomycetes</taxon>
        <taxon>Saprolegniales</taxon>
        <taxon>Verrucalvaceae</taxon>
        <taxon>Aphanomyces</taxon>
    </lineage>
</organism>
<dbReference type="VEuPathDB" id="FungiDB:H310_00244"/>
<evidence type="ECO:0000313" key="2">
    <source>
        <dbReference type="EMBL" id="ETW09759.1"/>
    </source>
</evidence>
<sequence>MRPLAAAQAQGEPTHTRSKTFTTVTSDRVTTVGSGAPCHRPILVHERPQMPLDVLIETHPLQDLSKQRVRHSLLALVGHARYQDTGRTFLNLCLQVACPAIVAVSVTTSHDGNTGPIHSVAADRAYTVLVGTQLQFVGMLSSVRLQEHERRLRRIIPILHSVFAPTISSKQDDGNVFGHL</sequence>
<dbReference type="AlphaFoldDB" id="A0A024UTS3"/>
<dbReference type="RefSeq" id="XP_008861170.1">
    <property type="nucleotide sequence ID" value="XM_008862948.1"/>
</dbReference>
<dbReference type="EMBL" id="KI913952">
    <property type="protein sequence ID" value="ETW09759.1"/>
    <property type="molecule type" value="Genomic_DNA"/>
</dbReference>
<accession>A0A024UTS3</accession>